<sequence length="42" mass="4661">MFQTAFVCRRGLGYGKCGFRRPDVYGGRLKALVYARGLAASF</sequence>
<evidence type="ECO:0000313" key="2">
    <source>
        <dbReference type="Proteomes" id="UP000005536"/>
    </source>
</evidence>
<dbReference type="Proteomes" id="UP000005536">
    <property type="component" value="Unassembled WGS sequence"/>
</dbReference>
<accession>D4DQ09</accession>
<gene>
    <name evidence="1" type="ORF">NEIELOOT_01146</name>
</gene>
<name>D4DQ09_NEIEG</name>
<dbReference type="EMBL" id="ADBF01000029">
    <property type="protein sequence ID" value="EFE50113.1"/>
    <property type="molecule type" value="Genomic_DNA"/>
</dbReference>
<proteinExistence type="predicted"/>
<protein>
    <submittedName>
        <fullName evidence="1">Uncharacterized protein</fullName>
    </submittedName>
</protein>
<evidence type="ECO:0000313" key="1">
    <source>
        <dbReference type="EMBL" id="EFE50113.1"/>
    </source>
</evidence>
<reference evidence="1 2" key="1">
    <citation type="submission" date="2010-02" db="EMBL/GenBank/DDBJ databases">
        <authorList>
            <person name="Weinstock G."/>
            <person name="Sodergren E."/>
            <person name="Clifton S."/>
            <person name="Fulton L."/>
            <person name="Fulton B."/>
            <person name="Courtney L."/>
            <person name="Fronick C."/>
            <person name="Harrison M."/>
            <person name="Strong C."/>
            <person name="Farmer C."/>
            <person name="Delahaunty K."/>
            <person name="Markovic C."/>
            <person name="Hall O."/>
            <person name="Minx P."/>
            <person name="Tomlinson C."/>
            <person name="Mitreva M."/>
            <person name="Nelson J."/>
            <person name="Hou S."/>
            <person name="Wollam A."/>
            <person name="Pepin K.H."/>
            <person name="Johnson M."/>
            <person name="Bhonagiri V."/>
            <person name="Zhang X."/>
            <person name="Suruliraj S."/>
            <person name="Warren W."/>
            <person name="Chinwalla A."/>
            <person name="Mardis E.R."/>
            <person name="Wilson R.K."/>
        </authorList>
    </citation>
    <scope>NUCLEOTIDE SEQUENCE [LARGE SCALE GENOMIC DNA]</scope>
    <source>
        <strain evidence="1 2">ATCC 29315</strain>
    </source>
</reference>
<dbReference type="AlphaFoldDB" id="D4DQ09"/>
<organism evidence="1 2">
    <name type="scientific">Neisseria elongata subsp. glycolytica ATCC 29315</name>
    <dbReference type="NCBI Taxonomy" id="546263"/>
    <lineage>
        <taxon>Bacteria</taxon>
        <taxon>Pseudomonadati</taxon>
        <taxon>Pseudomonadota</taxon>
        <taxon>Betaproteobacteria</taxon>
        <taxon>Neisseriales</taxon>
        <taxon>Neisseriaceae</taxon>
        <taxon>Neisseria</taxon>
    </lineage>
</organism>
<comment type="caution">
    <text evidence="1">The sequence shown here is derived from an EMBL/GenBank/DDBJ whole genome shotgun (WGS) entry which is preliminary data.</text>
</comment>